<dbReference type="EMBL" id="LK052962">
    <property type="protein sequence ID" value="CDR49460.1"/>
    <property type="molecule type" value="Genomic_DNA"/>
</dbReference>
<feature type="region of interest" description="Disordered" evidence="1">
    <location>
        <begin position="52"/>
        <end position="97"/>
    </location>
</feature>
<evidence type="ECO:0000256" key="1">
    <source>
        <dbReference type="SAM" id="MobiDB-lite"/>
    </source>
</evidence>
<gene>
    <name evidence="2" type="ORF">RHTO0S_27e00100g</name>
</gene>
<protein>
    <submittedName>
        <fullName evidence="2">RHTO0S27e00100g1_1</fullName>
    </submittedName>
</protein>
<organism evidence="2">
    <name type="scientific">Rhodotorula toruloides</name>
    <name type="common">Yeast</name>
    <name type="synonym">Rhodosporidium toruloides</name>
    <dbReference type="NCBI Taxonomy" id="5286"/>
    <lineage>
        <taxon>Eukaryota</taxon>
        <taxon>Fungi</taxon>
        <taxon>Dikarya</taxon>
        <taxon>Basidiomycota</taxon>
        <taxon>Pucciniomycotina</taxon>
        <taxon>Microbotryomycetes</taxon>
        <taxon>Sporidiobolales</taxon>
        <taxon>Sporidiobolaceae</taxon>
        <taxon>Rhodotorula</taxon>
    </lineage>
</organism>
<proteinExistence type="predicted"/>
<accession>A0A061BQY3</accession>
<evidence type="ECO:0000313" key="2">
    <source>
        <dbReference type="EMBL" id="CDR49460.1"/>
    </source>
</evidence>
<feature type="compositionally biased region" description="Polar residues" evidence="1">
    <location>
        <begin position="52"/>
        <end position="62"/>
    </location>
</feature>
<feature type="non-terminal residue" evidence="2">
    <location>
        <position position="97"/>
    </location>
</feature>
<name>A0A061BQY3_RHOTO</name>
<sequence length="97" mass="10633">MSELVIVTYNIHRSPDVWAQLVNSRVDVLRGQEVPKTLHPLPRGWALVLPHPSQTRQTSQLTLAPPRSSRLPSSPSPPTSSSSKKRHAPSSPSTTLP</sequence>
<dbReference type="AlphaFoldDB" id="A0A061BQY3"/>
<reference evidence="2" key="1">
    <citation type="journal article" date="2014" name="Genome Announc.">
        <title>Draft genome sequence of Rhodosporidium toruloides CECT1137, an oleaginous yeast of biotechnological interest.</title>
        <authorList>
            <person name="Morin N."/>
            <person name="Calcas X."/>
            <person name="Devillers H."/>
            <person name="Durrens P."/>
            <person name="Sherman D.J."/>
            <person name="Nicaud J.-M."/>
            <person name="Neuveglise C."/>
        </authorList>
    </citation>
    <scope>NUCLEOTIDE SEQUENCE</scope>
    <source>
        <strain evidence="2">CECT1137</strain>
    </source>
</reference>